<evidence type="ECO:0000256" key="8">
    <source>
        <dbReference type="ARBA" id="ARBA00022840"/>
    </source>
</evidence>
<keyword evidence="6" id="KW-0547">Nucleotide-binding</keyword>
<keyword evidence="10" id="KW-0472">Membrane</keyword>
<evidence type="ECO:0000313" key="13">
    <source>
        <dbReference type="EMBL" id="SMC69134.1"/>
    </source>
</evidence>
<keyword evidence="5" id="KW-0808">Transferase</keyword>
<dbReference type="PROSITE" id="PS51257">
    <property type="entry name" value="PROKAR_LIPOPROTEIN"/>
    <property type="match status" value="1"/>
</dbReference>
<keyword evidence="7 13" id="KW-0418">Kinase</keyword>
<dbReference type="Gene3D" id="6.10.340.10">
    <property type="match status" value="1"/>
</dbReference>
<accession>A0A1W2B8F8</accession>
<evidence type="ECO:0000256" key="7">
    <source>
        <dbReference type="ARBA" id="ARBA00022777"/>
    </source>
</evidence>
<keyword evidence="14" id="KW-1185">Reference proteome</keyword>
<gene>
    <name evidence="13" type="ORF">SAMN02746065_10787</name>
</gene>
<dbReference type="PROSITE" id="PS50109">
    <property type="entry name" value="HIS_KIN"/>
    <property type="match status" value="1"/>
</dbReference>
<dbReference type="AlphaFoldDB" id="A0A1W2B8F8"/>
<dbReference type="InterPro" id="IPR005467">
    <property type="entry name" value="His_kinase_dom"/>
</dbReference>
<dbReference type="Gene3D" id="1.10.287.130">
    <property type="match status" value="1"/>
</dbReference>
<dbReference type="SUPFAM" id="SSF158472">
    <property type="entry name" value="HAMP domain-like"/>
    <property type="match status" value="1"/>
</dbReference>
<dbReference type="GO" id="GO:0000155">
    <property type="term" value="F:phosphorelay sensor kinase activity"/>
    <property type="evidence" value="ECO:0007669"/>
    <property type="project" value="InterPro"/>
</dbReference>
<organism evidence="13 14">
    <name type="scientific">Desulfocicer vacuolatum DSM 3385</name>
    <dbReference type="NCBI Taxonomy" id="1121400"/>
    <lineage>
        <taxon>Bacteria</taxon>
        <taxon>Pseudomonadati</taxon>
        <taxon>Thermodesulfobacteriota</taxon>
        <taxon>Desulfobacteria</taxon>
        <taxon>Desulfobacterales</taxon>
        <taxon>Desulfobacteraceae</taxon>
        <taxon>Desulfocicer</taxon>
    </lineage>
</organism>
<keyword evidence="10" id="KW-1133">Transmembrane helix</keyword>
<dbReference type="EC" id="2.7.13.3" evidence="3"/>
<evidence type="ECO:0000259" key="11">
    <source>
        <dbReference type="PROSITE" id="PS50109"/>
    </source>
</evidence>
<evidence type="ECO:0000256" key="4">
    <source>
        <dbReference type="ARBA" id="ARBA00022553"/>
    </source>
</evidence>
<feature type="transmembrane region" description="Helical" evidence="10">
    <location>
        <begin position="14"/>
        <end position="36"/>
    </location>
</feature>
<keyword evidence="8" id="KW-0067">ATP-binding</keyword>
<dbReference type="InterPro" id="IPR004358">
    <property type="entry name" value="Sig_transdc_His_kin-like_C"/>
</dbReference>
<evidence type="ECO:0000256" key="5">
    <source>
        <dbReference type="ARBA" id="ARBA00022679"/>
    </source>
</evidence>
<dbReference type="InterPro" id="IPR036890">
    <property type="entry name" value="HATPase_C_sf"/>
</dbReference>
<evidence type="ECO:0000256" key="1">
    <source>
        <dbReference type="ARBA" id="ARBA00000085"/>
    </source>
</evidence>
<dbReference type="Proteomes" id="UP000192418">
    <property type="component" value="Unassembled WGS sequence"/>
</dbReference>
<dbReference type="STRING" id="1121400.SAMN02746065_10787"/>
<dbReference type="Gene3D" id="3.30.565.10">
    <property type="entry name" value="Histidine kinase-like ATPase, C-terminal domain"/>
    <property type="match status" value="1"/>
</dbReference>
<dbReference type="CDD" id="cd06225">
    <property type="entry name" value="HAMP"/>
    <property type="match status" value="1"/>
</dbReference>
<dbReference type="RefSeq" id="WP_084068311.1">
    <property type="nucleotide sequence ID" value="NZ_FWXY01000007.1"/>
</dbReference>
<dbReference type="InterPro" id="IPR036097">
    <property type="entry name" value="HisK_dim/P_sf"/>
</dbReference>
<comment type="catalytic activity">
    <reaction evidence="1">
        <text>ATP + protein L-histidine = ADP + protein N-phospho-L-histidine.</text>
        <dbReference type="EC" id="2.7.13.3"/>
    </reaction>
</comment>
<evidence type="ECO:0000259" key="12">
    <source>
        <dbReference type="PROSITE" id="PS50885"/>
    </source>
</evidence>
<dbReference type="SUPFAM" id="SSF47384">
    <property type="entry name" value="Homodimeric domain of signal transducing histidine kinase"/>
    <property type="match status" value="1"/>
</dbReference>
<evidence type="ECO:0000256" key="2">
    <source>
        <dbReference type="ARBA" id="ARBA00004370"/>
    </source>
</evidence>
<feature type="domain" description="HAMP" evidence="12">
    <location>
        <begin position="177"/>
        <end position="229"/>
    </location>
</feature>
<proteinExistence type="predicted"/>
<reference evidence="13 14" key="1">
    <citation type="submission" date="2017-04" db="EMBL/GenBank/DDBJ databases">
        <authorList>
            <person name="Afonso C.L."/>
            <person name="Miller P.J."/>
            <person name="Scott M.A."/>
            <person name="Spackman E."/>
            <person name="Goraichik I."/>
            <person name="Dimitrov K.M."/>
            <person name="Suarez D.L."/>
            <person name="Swayne D.E."/>
        </authorList>
    </citation>
    <scope>NUCLEOTIDE SEQUENCE [LARGE SCALE GENOMIC DNA]</scope>
    <source>
        <strain evidence="13 14">DSM 3385</strain>
    </source>
</reference>
<evidence type="ECO:0000256" key="9">
    <source>
        <dbReference type="ARBA" id="ARBA00023012"/>
    </source>
</evidence>
<dbReference type="GO" id="GO:0005524">
    <property type="term" value="F:ATP binding"/>
    <property type="evidence" value="ECO:0007669"/>
    <property type="project" value="UniProtKB-KW"/>
</dbReference>
<dbReference type="SMART" id="SM00304">
    <property type="entry name" value="HAMP"/>
    <property type="match status" value="1"/>
</dbReference>
<dbReference type="InterPro" id="IPR003660">
    <property type="entry name" value="HAMP_dom"/>
</dbReference>
<dbReference type="Pfam" id="PF00672">
    <property type="entry name" value="HAMP"/>
    <property type="match status" value="1"/>
</dbReference>
<comment type="subcellular location">
    <subcellularLocation>
        <location evidence="2">Membrane</location>
    </subcellularLocation>
</comment>
<dbReference type="EMBL" id="FWXY01000007">
    <property type="protein sequence ID" value="SMC69134.1"/>
    <property type="molecule type" value="Genomic_DNA"/>
</dbReference>
<dbReference type="PANTHER" id="PTHR43065:SF10">
    <property type="entry name" value="PEROXIDE STRESS-ACTIVATED HISTIDINE KINASE MAK3"/>
    <property type="match status" value="1"/>
</dbReference>
<dbReference type="PROSITE" id="PS50885">
    <property type="entry name" value="HAMP"/>
    <property type="match status" value="1"/>
</dbReference>
<evidence type="ECO:0000313" key="14">
    <source>
        <dbReference type="Proteomes" id="UP000192418"/>
    </source>
</evidence>
<keyword evidence="4" id="KW-0597">Phosphoprotein</keyword>
<protein>
    <recommendedName>
        <fullName evidence="3">histidine kinase</fullName>
        <ecNumber evidence="3">2.7.13.3</ecNumber>
    </recommendedName>
</protein>
<sequence length="498" mass="56149">MNILPDRGSIRSQFTFGLVTVVTVIIILFSCGLTLYNIQAIEKKLYAQLNKIASRAEKSLVIALWQYNHEYVNDYVDSLFFYEDIVYVNVRDDHQNIKTRAIPRYRGENTEFFKTDHRFIHKTVSILNDATPIGEIFIAMTLDRVKKQILFTSFMTVFLLITLVTSIVFTVFWLSRKYFFTPLSSLERSARKISMGNFNATIDVTATNEIGNLARTFRQMIQNIKAVTASRDELDHEITQRIKAEKALQAHRNHLEEIVKKRTRELNLAQESLLRKEKLATIGELSGNISHELKNSLGVIDSSAYFLSMVLVDADEKVKTHLDRIKSAVGAGDSVIRSLANLTQVTTLEFKLLNVVSLIGNAIETSDLLDVAVTINFPDDDITVDGDKEALLLAFKNIIKNAVLSMEGHGTLDIRGKYKDTDYLYIYFSDTGPGIDKAILHRVFEPLFTTRAKGMGFGLSITHNVIEKHHGDITVTSEKDNGATFLITLPIVGRAEDA</sequence>
<dbReference type="InterPro" id="IPR003594">
    <property type="entry name" value="HATPase_dom"/>
</dbReference>
<evidence type="ECO:0000256" key="6">
    <source>
        <dbReference type="ARBA" id="ARBA00022741"/>
    </source>
</evidence>
<feature type="domain" description="Histidine kinase" evidence="11">
    <location>
        <begin position="288"/>
        <end position="493"/>
    </location>
</feature>
<keyword evidence="9" id="KW-0902">Two-component regulatory system</keyword>
<evidence type="ECO:0000256" key="3">
    <source>
        <dbReference type="ARBA" id="ARBA00012438"/>
    </source>
</evidence>
<evidence type="ECO:0000256" key="10">
    <source>
        <dbReference type="SAM" id="Phobius"/>
    </source>
</evidence>
<feature type="transmembrane region" description="Helical" evidence="10">
    <location>
        <begin position="149"/>
        <end position="174"/>
    </location>
</feature>
<dbReference type="SMART" id="SM00387">
    <property type="entry name" value="HATPase_c"/>
    <property type="match status" value="1"/>
</dbReference>
<dbReference type="PANTHER" id="PTHR43065">
    <property type="entry name" value="SENSOR HISTIDINE KINASE"/>
    <property type="match status" value="1"/>
</dbReference>
<name>A0A1W2B8F8_9BACT</name>
<keyword evidence="10" id="KW-0812">Transmembrane</keyword>
<dbReference type="PRINTS" id="PR00344">
    <property type="entry name" value="BCTRLSENSOR"/>
</dbReference>
<dbReference type="GO" id="GO:0016020">
    <property type="term" value="C:membrane"/>
    <property type="evidence" value="ECO:0007669"/>
    <property type="project" value="UniProtKB-SubCell"/>
</dbReference>
<dbReference type="SUPFAM" id="SSF55874">
    <property type="entry name" value="ATPase domain of HSP90 chaperone/DNA topoisomerase II/histidine kinase"/>
    <property type="match status" value="1"/>
</dbReference>
<dbReference type="Pfam" id="PF02518">
    <property type="entry name" value="HATPase_c"/>
    <property type="match status" value="1"/>
</dbReference>